<evidence type="ECO:0000313" key="4">
    <source>
        <dbReference type="Proteomes" id="UP000006729"/>
    </source>
</evidence>
<keyword evidence="1" id="KW-0175">Coiled coil</keyword>
<evidence type="ECO:0000256" key="1">
    <source>
        <dbReference type="SAM" id="Coils"/>
    </source>
</evidence>
<dbReference type="EMBL" id="CM009305">
    <property type="protein sequence ID" value="PNS99474.1"/>
    <property type="molecule type" value="Genomic_DNA"/>
</dbReference>
<gene>
    <name evidence="3" type="ORF">POPTR_016G138300</name>
</gene>
<feature type="region of interest" description="Disordered" evidence="2">
    <location>
        <begin position="1"/>
        <end position="33"/>
    </location>
</feature>
<evidence type="ECO:0000256" key="2">
    <source>
        <dbReference type="SAM" id="MobiDB-lite"/>
    </source>
</evidence>
<protein>
    <submittedName>
        <fullName evidence="3">Uncharacterized protein</fullName>
    </submittedName>
</protein>
<dbReference type="InParanoid" id="A0A2K1XFC5"/>
<sequence>MLKFQSPLTGDKDLRPKSGRKPLQPKNSPATPMTQIQILKSKQEWTEFSVVKDSNKENHPIYTTTPTKPIVEPLDSSLAEELSAIKKKLERLRSDKERTEKMLEERAMVLDLQKKELEQRGEVQKRLEIEVDRLYRLKELHSYSMQRISPIRTLREKEHEKKMSEAQPLEKETEELEESLGDNAMQSPSSSWGSANSVSSQLVAVK</sequence>
<organism evidence="3 4">
    <name type="scientific">Populus trichocarpa</name>
    <name type="common">Western balsam poplar</name>
    <name type="synonym">Populus balsamifera subsp. trichocarpa</name>
    <dbReference type="NCBI Taxonomy" id="3694"/>
    <lineage>
        <taxon>Eukaryota</taxon>
        <taxon>Viridiplantae</taxon>
        <taxon>Streptophyta</taxon>
        <taxon>Embryophyta</taxon>
        <taxon>Tracheophyta</taxon>
        <taxon>Spermatophyta</taxon>
        <taxon>Magnoliopsida</taxon>
        <taxon>eudicotyledons</taxon>
        <taxon>Gunneridae</taxon>
        <taxon>Pentapetalae</taxon>
        <taxon>rosids</taxon>
        <taxon>fabids</taxon>
        <taxon>Malpighiales</taxon>
        <taxon>Salicaceae</taxon>
        <taxon>Saliceae</taxon>
        <taxon>Populus</taxon>
    </lineage>
</organism>
<keyword evidence="4" id="KW-1185">Reference proteome</keyword>
<feature type="compositionally biased region" description="Low complexity" evidence="2">
    <location>
        <begin position="187"/>
        <end position="200"/>
    </location>
</feature>
<evidence type="ECO:0000313" key="3">
    <source>
        <dbReference type="EMBL" id="PNS99474.1"/>
    </source>
</evidence>
<dbReference type="PANTHER" id="PTHR36790:SF1">
    <property type="entry name" value="MYELIN TRANSCRIPTION FACTOR"/>
    <property type="match status" value="1"/>
</dbReference>
<reference evidence="3 4" key="1">
    <citation type="journal article" date="2006" name="Science">
        <title>The genome of black cottonwood, Populus trichocarpa (Torr. &amp; Gray).</title>
        <authorList>
            <person name="Tuskan G.A."/>
            <person name="Difazio S."/>
            <person name="Jansson S."/>
            <person name="Bohlmann J."/>
            <person name="Grigoriev I."/>
            <person name="Hellsten U."/>
            <person name="Putnam N."/>
            <person name="Ralph S."/>
            <person name="Rombauts S."/>
            <person name="Salamov A."/>
            <person name="Schein J."/>
            <person name="Sterck L."/>
            <person name="Aerts A."/>
            <person name="Bhalerao R.R."/>
            <person name="Bhalerao R.P."/>
            <person name="Blaudez D."/>
            <person name="Boerjan W."/>
            <person name="Brun A."/>
            <person name="Brunner A."/>
            <person name="Busov V."/>
            <person name="Campbell M."/>
            <person name="Carlson J."/>
            <person name="Chalot M."/>
            <person name="Chapman J."/>
            <person name="Chen G.L."/>
            <person name="Cooper D."/>
            <person name="Coutinho P.M."/>
            <person name="Couturier J."/>
            <person name="Covert S."/>
            <person name="Cronk Q."/>
            <person name="Cunningham R."/>
            <person name="Davis J."/>
            <person name="Degroeve S."/>
            <person name="Dejardin A."/>
            <person name="Depamphilis C."/>
            <person name="Detter J."/>
            <person name="Dirks B."/>
            <person name="Dubchak I."/>
            <person name="Duplessis S."/>
            <person name="Ehlting J."/>
            <person name="Ellis B."/>
            <person name="Gendler K."/>
            <person name="Goodstein D."/>
            <person name="Gribskov M."/>
            <person name="Grimwood J."/>
            <person name="Groover A."/>
            <person name="Gunter L."/>
            <person name="Hamberger B."/>
            <person name="Heinze B."/>
            <person name="Helariutta Y."/>
            <person name="Henrissat B."/>
            <person name="Holligan D."/>
            <person name="Holt R."/>
            <person name="Huang W."/>
            <person name="Islam-Faridi N."/>
            <person name="Jones S."/>
            <person name="Jones-Rhoades M."/>
            <person name="Jorgensen R."/>
            <person name="Joshi C."/>
            <person name="Kangasjarvi J."/>
            <person name="Karlsson J."/>
            <person name="Kelleher C."/>
            <person name="Kirkpatrick R."/>
            <person name="Kirst M."/>
            <person name="Kohler A."/>
            <person name="Kalluri U."/>
            <person name="Larimer F."/>
            <person name="Leebens-Mack J."/>
            <person name="Leple J.C."/>
            <person name="Locascio P."/>
            <person name="Lou Y."/>
            <person name="Lucas S."/>
            <person name="Martin F."/>
            <person name="Montanini B."/>
            <person name="Napoli C."/>
            <person name="Nelson D.R."/>
            <person name="Nelson C."/>
            <person name="Nieminen K."/>
            <person name="Nilsson O."/>
            <person name="Pereda V."/>
            <person name="Peter G."/>
            <person name="Philippe R."/>
            <person name="Pilate G."/>
            <person name="Poliakov A."/>
            <person name="Razumovskaya J."/>
            <person name="Richardson P."/>
            <person name="Rinaldi C."/>
            <person name="Ritland K."/>
            <person name="Rouze P."/>
            <person name="Ryaboy D."/>
            <person name="Schmutz J."/>
            <person name="Schrader J."/>
            <person name="Segerman B."/>
            <person name="Shin H."/>
            <person name="Siddiqui A."/>
            <person name="Sterky F."/>
            <person name="Terry A."/>
            <person name="Tsai C.J."/>
            <person name="Uberbacher E."/>
            <person name="Unneberg P."/>
            <person name="Vahala J."/>
            <person name="Wall K."/>
            <person name="Wessler S."/>
            <person name="Yang G."/>
            <person name="Yin T."/>
            <person name="Douglas C."/>
            <person name="Marra M."/>
            <person name="Sandberg G."/>
            <person name="Van de Peer Y."/>
            <person name="Rokhsar D."/>
        </authorList>
    </citation>
    <scope>NUCLEOTIDE SEQUENCE [LARGE SCALE GENOMIC DNA]</scope>
    <source>
        <strain evidence="4">cv. Nisqually</strain>
    </source>
</reference>
<dbReference type="AlphaFoldDB" id="A0A2K1XFC5"/>
<dbReference type="OrthoDB" id="982181at2759"/>
<feature type="compositionally biased region" description="Basic and acidic residues" evidence="2">
    <location>
        <begin position="153"/>
        <end position="171"/>
    </location>
</feature>
<dbReference type="ExpressionAtlas" id="A0A2K1XFC5">
    <property type="expression patterns" value="baseline and differential"/>
</dbReference>
<dbReference type="SMR" id="A0A2K1XFC5"/>
<dbReference type="FunCoup" id="A0A2K1XFC5">
    <property type="interactions" value="319"/>
</dbReference>
<name>A0A2K1XFC5_POPTR</name>
<dbReference type="OMA" id="SCCDRES"/>
<dbReference type="Gramene" id="Potri.016G138300.1.v4.1">
    <property type="protein sequence ID" value="Potri.016G138300.1.v4.1"/>
    <property type="gene ID" value="Potri.016G138300.v4.1"/>
</dbReference>
<proteinExistence type="predicted"/>
<accession>A0A2K1XFC5</accession>
<dbReference type="STRING" id="3694.A0A2K1XFC5"/>
<dbReference type="PANTHER" id="PTHR36790">
    <property type="entry name" value="MYELIN TRANSCRIPTION FACTOR"/>
    <property type="match status" value="1"/>
</dbReference>
<dbReference type="Proteomes" id="UP000006729">
    <property type="component" value="Chromosome 16"/>
</dbReference>
<feature type="region of interest" description="Disordered" evidence="2">
    <location>
        <begin position="150"/>
        <end position="206"/>
    </location>
</feature>
<feature type="coiled-coil region" evidence="1">
    <location>
        <begin position="79"/>
        <end position="120"/>
    </location>
</feature>